<comment type="subcellular location">
    <subcellularLocation>
        <location evidence="1">Cell membrane</location>
    </subcellularLocation>
</comment>
<keyword evidence="7" id="KW-0812">Transmembrane</keyword>
<feature type="transmembrane region" description="Helical" evidence="7">
    <location>
        <begin position="365"/>
        <end position="386"/>
    </location>
</feature>
<gene>
    <name evidence="10" type="ORF">ACFFK0_09630</name>
</gene>
<dbReference type="EMBL" id="JBHLWN010000031">
    <property type="protein sequence ID" value="MFC0212724.1"/>
    <property type="molecule type" value="Genomic_DNA"/>
</dbReference>
<feature type="domain" description="Methyl-accepting transducer" evidence="8">
    <location>
        <begin position="466"/>
        <end position="699"/>
    </location>
</feature>
<evidence type="ECO:0000256" key="6">
    <source>
        <dbReference type="PROSITE-ProRule" id="PRU00284"/>
    </source>
</evidence>
<evidence type="ECO:0000313" key="11">
    <source>
        <dbReference type="Proteomes" id="UP001589776"/>
    </source>
</evidence>
<dbReference type="PROSITE" id="PS50111">
    <property type="entry name" value="CHEMOTAXIS_TRANSDUC_2"/>
    <property type="match status" value="1"/>
</dbReference>
<dbReference type="SMART" id="SM00283">
    <property type="entry name" value="MA"/>
    <property type="match status" value="1"/>
</dbReference>
<proteinExistence type="inferred from homology"/>
<comment type="caution">
    <text evidence="10">The sequence shown here is derived from an EMBL/GenBank/DDBJ whole genome shotgun (WGS) entry which is preliminary data.</text>
</comment>
<evidence type="ECO:0000259" key="8">
    <source>
        <dbReference type="PROSITE" id="PS50111"/>
    </source>
</evidence>
<dbReference type="PROSITE" id="PS50885">
    <property type="entry name" value="HAMP"/>
    <property type="match status" value="1"/>
</dbReference>
<feature type="transmembrane region" description="Helical" evidence="7">
    <location>
        <begin position="338"/>
        <end position="359"/>
    </location>
</feature>
<feature type="domain" description="HAMP" evidence="9">
    <location>
        <begin position="391"/>
        <end position="447"/>
    </location>
</feature>
<dbReference type="PANTHER" id="PTHR32089">
    <property type="entry name" value="METHYL-ACCEPTING CHEMOTAXIS PROTEIN MCPB"/>
    <property type="match status" value="1"/>
</dbReference>
<evidence type="ECO:0000256" key="2">
    <source>
        <dbReference type="ARBA" id="ARBA00022475"/>
    </source>
</evidence>
<evidence type="ECO:0000256" key="3">
    <source>
        <dbReference type="ARBA" id="ARBA00023136"/>
    </source>
</evidence>
<dbReference type="RefSeq" id="WP_377469928.1">
    <property type="nucleotide sequence ID" value="NZ_JBHLWN010000031.1"/>
</dbReference>
<keyword evidence="11" id="KW-1185">Reference proteome</keyword>
<keyword evidence="2" id="KW-1003">Cell membrane</keyword>
<dbReference type="InterPro" id="IPR004089">
    <property type="entry name" value="MCPsignal_dom"/>
</dbReference>
<dbReference type="Pfam" id="PF00015">
    <property type="entry name" value="MCPsignal"/>
    <property type="match status" value="1"/>
</dbReference>
<protein>
    <submittedName>
        <fullName evidence="10">Methyl-accepting chemotaxis protein</fullName>
    </submittedName>
</protein>
<dbReference type="Gene3D" id="1.10.287.950">
    <property type="entry name" value="Methyl-accepting chemotaxis protein"/>
    <property type="match status" value="1"/>
</dbReference>
<evidence type="ECO:0000256" key="5">
    <source>
        <dbReference type="ARBA" id="ARBA00029447"/>
    </source>
</evidence>
<dbReference type="InterPro" id="IPR003660">
    <property type="entry name" value="HAMP_dom"/>
</dbReference>
<evidence type="ECO:0000256" key="1">
    <source>
        <dbReference type="ARBA" id="ARBA00004236"/>
    </source>
</evidence>
<organism evidence="10 11">
    <name type="scientific">Paenibacillus chartarius</name>
    <dbReference type="NCBI Taxonomy" id="747481"/>
    <lineage>
        <taxon>Bacteria</taxon>
        <taxon>Bacillati</taxon>
        <taxon>Bacillota</taxon>
        <taxon>Bacilli</taxon>
        <taxon>Bacillales</taxon>
        <taxon>Paenibacillaceae</taxon>
        <taxon>Paenibacillus</taxon>
    </lineage>
</organism>
<reference evidence="10 11" key="1">
    <citation type="submission" date="2024-09" db="EMBL/GenBank/DDBJ databases">
        <authorList>
            <person name="Sun Q."/>
            <person name="Mori K."/>
        </authorList>
    </citation>
    <scope>NUCLEOTIDE SEQUENCE [LARGE SCALE GENOMIC DNA]</scope>
    <source>
        <strain evidence="10 11">CCM 7759</strain>
    </source>
</reference>
<evidence type="ECO:0000256" key="4">
    <source>
        <dbReference type="ARBA" id="ARBA00023224"/>
    </source>
</evidence>
<keyword evidence="4 6" id="KW-0807">Transducer</keyword>
<evidence type="ECO:0000259" key="9">
    <source>
        <dbReference type="PROSITE" id="PS50885"/>
    </source>
</evidence>
<evidence type="ECO:0000313" key="10">
    <source>
        <dbReference type="EMBL" id="MFC0212724.1"/>
    </source>
</evidence>
<keyword evidence="7" id="KW-1133">Transmembrane helix</keyword>
<name>A0ABV6DJB3_9BACL</name>
<comment type="similarity">
    <text evidence="5">Belongs to the methyl-accepting chemotaxis (MCP) protein family.</text>
</comment>
<evidence type="ECO:0000256" key="7">
    <source>
        <dbReference type="SAM" id="Phobius"/>
    </source>
</evidence>
<keyword evidence="3 7" id="KW-0472">Membrane</keyword>
<dbReference type="SUPFAM" id="SSF58104">
    <property type="entry name" value="Methyl-accepting chemotaxis protein (MCP) signaling domain"/>
    <property type="match status" value="1"/>
</dbReference>
<dbReference type="PANTHER" id="PTHR32089:SF112">
    <property type="entry name" value="LYSOZYME-LIKE PROTEIN-RELATED"/>
    <property type="match status" value="1"/>
</dbReference>
<dbReference type="Proteomes" id="UP001589776">
    <property type="component" value="Unassembled WGS sequence"/>
</dbReference>
<accession>A0ABV6DJB3</accession>
<sequence length="734" mass="80952">MFDWLGFRTGLPLWRAYRRNRHLKDDVAEVFEGIAHTRQAILTQWANDCWTALDRLVEQLSGEQQSVASSGVGNQAWDKAFQGAMRASPDFSEVFLLDERRTVVYSTYSAHIGTEHRADSPLSAGLDYSLQGNKCLYGPYADPRTLQIGPSTSSFHDKMTLLFIVPLKDKGAWRGAVCARVPNDVLGDLIQRESGHVYPDSGDNYIFMAEPKLLHHIAPGTALSRSRFEDRTFTHGENLKDGVHTAWGTVKVKEHTELELVFTDPATGQLHPGVASTIKNGSNLFVEFPGYSDYRHIPVIGKGITFRLPHCPDLWGMMCEGDLEEVYRIRGLQSQLDSVRIGLALLFIVLNMGITWLSAGLLPPWGAVALSAGVNILLGWFGFGLLRRRAGGVAERLRKLTRFIRINAEGEGDLTLRLSLDDFAEDETGELAKWINNLIDSLEGIMLRMKQSAADVRESQQLLLDTTSRTAQSTGQVSGKIEDMIRSMRAQLKDIDLAKDVSTNMSDSLKAMERQAAQQLAVAKEQVEQVGGKMKDIQRKVTETNQTIHMFQTTFGEIAQVVGLIEKISSQTNLLALNASIEAARVGEHGKGFHVVAGEIRKLAEQTKQSTEKIAGIVDSIKVHAEEAISSIDEGSRSASEGARMAEAAIGILEASAASESSKSRVVEEMVSVMENIAQVSIENRRLSREVEQTVSDLTESMTQARYSSASVSDITSSLLAMVNQFKLTEGRIR</sequence>